<dbReference type="GO" id="GO:0000502">
    <property type="term" value="C:proteasome complex"/>
    <property type="evidence" value="ECO:0007669"/>
    <property type="project" value="UniProtKB-KW"/>
</dbReference>
<reference evidence="1 2" key="1">
    <citation type="journal article" date="2018" name="Sci. Data">
        <title>The draft genome sequence of cork oak.</title>
        <authorList>
            <person name="Ramos A.M."/>
            <person name="Usie A."/>
            <person name="Barbosa P."/>
            <person name="Barros P.M."/>
            <person name="Capote T."/>
            <person name="Chaves I."/>
            <person name="Simoes F."/>
            <person name="Abreu I."/>
            <person name="Carrasquinho I."/>
            <person name="Faro C."/>
            <person name="Guimaraes J.B."/>
            <person name="Mendonca D."/>
            <person name="Nobrega F."/>
            <person name="Rodrigues L."/>
            <person name="Saibo N.J.M."/>
            <person name="Varela M.C."/>
            <person name="Egas C."/>
            <person name="Matos J."/>
            <person name="Miguel C.M."/>
            <person name="Oliveira M.M."/>
            <person name="Ricardo C.P."/>
            <person name="Goncalves S."/>
        </authorList>
    </citation>
    <scope>NUCLEOTIDE SEQUENCE [LARGE SCALE GENOMIC DNA]</scope>
    <source>
        <strain evidence="2">cv. HL8</strain>
    </source>
</reference>
<organism evidence="1 2">
    <name type="scientific">Quercus suber</name>
    <name type="common">Cork oak</name>
    <dbReference type="NCBI Taxonomy" id="58331"/>
    <lineage>
        <taxon>Eukaryota</taxon>
        <taxon>Viridiplantae</taxon>
        <taxon>Streptophyta</taxon>
        <taxon>Embryophyta</taxon>
        <taxon>Tracheophyta</taxon>
        <taxon>Spermatophyta</taxon>
        <taxon>Magnoliopsida</taxon>
        <taxon>eudicotyledons</taxon>
        <taxon>Gunneridae</taxon>
        <taxon>Pentapetalae</taxon>
        <taxon>rosids</taxon>
        <taxon>fabids</taxon>
        <taxon>Fagales</taxon>
        <taxon>Fagaceae</taxon>
        <taxon>Quercus</taxon>
    </lineage>
</organism>
<dbReference type="Gene3D" id="1.10.8.60">
    <property type="match status" value="1"/>
</dbReference>
<keyword evidence="2" id="KW-1185">Reference proteome</keyword>
<gene>
    <name evidence="1" type="primary">RPT1_5</name>
    <name evidence="1" type="ORF">CFP56_002113</name>
</gene>
<name>A0AAW0M7Y9_QUESU</name>
<comment type="caution">
    <text evidence="1">The sequence shown here is derived from an EMBL/GenBank/DDBJ whole genome shotgun (WGS) entry which is preliminary data.</text>
</comment>
<evidence type="ECO:0000313" key="2">
    <source>
        <dbReference type="Proteomes" id="UP000237347"/>
    </source>
</evidence>
<keyword evidence="1" id="KW-0647">Proteasome</keyword>
<sequence length="78" mass="9005">MVEYGLSDVNGTEIRSMCSEAGMFAIRARRKAVTQRDFLDAVDKLGTSLLRWVSPYEAVKVYQTMFCYKFKLRLLESL</sequence>
<dbReference type="AlphaFoldDB" id="A0AAW0M7Y9"/>
<evidence type="ECO:0000313" key="1">
    <source>
        <dbReference type="EMBL" id="KAK7859750.1"/>
    </source>
</evidence>
<dbReference type="Proteomes" id="UP000237347">
    <property type="component" value="Unassembled WGS sequence"/>
</dbReference>
<protein>
    <submittedName>
        <fullName evidence="1">26s proteasome regulatory subunit 7</fullName>
    </submittedName>
</protein>
<proteinExistence type="predicted"/>
<accession>A0AAW0M7Y9</accession>
<dbReference type="EMBL" id="PKMF04000010">
    <property type="protein sequence ID" value="KAK7859750.1"/>
    <property type="molecule type" value="Genomic_DNA"/>
</dbReference>